<keyword evidence="2" id="KW-1185">Reference proteome</keyword>
<evidence type="ECO:0000313" key="1">
    <source>
        <dbReference type="EMBL" id="KAJ3810108.1"/>
    </source>
</evidence>
<evidence type="ECO:0000313" key="2">
    <source>
        <dbReference type="Proteomes" id="UP001163835"/>
    </source>
</evidence>
<organism evidence="1 2">
    <name type="scientific">Lentinula aff. lateritia</name>
    <dbReference type="NCBI Taxonomy" id="2804960"/>
    <lineage>
        <taxon>Eukaryota</taxon>
        <taxon>Fungi</taxon>
        <taxon>Dikarya</taxon>
        <taxon>Basidiomycota</taxon>
        <taxon>Agaricomycotina</taxon>
        <taxon>Agaricomycetes</taxon>
        <taxon>Agaricomycetidae</taxon>
        <taxon>Agaricales</taxon>
        <taxon>Marasmiineae</taxon>
        <taxon>Omphalotaceae</taxon>
        <taxon>Lentinula</taxon>
    </lineage>
</organism>
<proteinExistence type="predicted"/>
<dbReference type="Proteomes" id="UP001163835">
    <property type="component" value="Unassembled WGS sequence"/>
</dbReference>
<comment type="caution">
    <text evidence="1">The sequence shown here is derived from an EMBL/GenBank/DDBJ whole genome shotgun (WGS) entry which is preliminary data.</text>
</comment>
<dbReference type="EMBL" id="MU795119">
    <property type="protein sequence ID" value="KAJ3810108.1"/>
    <property type="molecule type" value="Genomic_DNA"/>
</dbReference>
<gene>
    <name evidence="1" type="ORF">F5876DRAFT_77106</name>
</gene>
<protein>
    <submittedName>
        <fullName evidence="1">Uncharacterized protein</fullName>
    </submittedName>
</protein>
<accession>A0ACC1TZS3</accession>
<sequence length="1110" mass="123026">MEPLSSNDNTTDVFSFQDDEELSNRLQFIKEIGCGNWGSVWLCELKSEDRAHKRPLATKLVHRNKESKTSAARVKSLWNEMKIIRRLKSDPHPSIIKFESFLLTPSYAIITMAFHPDLVTVQVSESHARVWFKHLLSAIQFLHSRGIVHNDIKPANILLSAKGIPVLCDFGFAEAYDLGSSAAFHSRFAYGTPEYLAPERARGIPHDTRKSDIWSLGVSFFEILVGRTPFESSDTDQCVTEEDLQKYWGRTLRGKWVGTWKMSKGMERLLKRMLSPNADLRCNADEAMQDIYWAQMQQSNHVNEHRRSASYTSSIVFEKDWTKLSETKQKTQASSPLATQTPSVHTVDDKEREDVQNSRLPPGLESPRNAASRPLAKSKSQGKMVTGMVEGSKNVPRKRIAAHIDLSPIKASPPASPAQARKNTASHNGASIKPSQRVPFGTVHSRNAENLPAAPHRRFGGKPSIQDLTKRHSKVGMLDELVNGPPGTRKVQSKGWKGKENHVSQRVRDWERERERLREISRLEEIERERDAEPSNSSDTEPEVVDITPELEQIGTLESAQTDLRSQDKDTESRISPTAIAGTWLPSLDLGMKSSASRTVPFISEPSTPAPAVDTTFSPVVVSPAADSSHQSSNLLAAPLKRPNSSSGRATFRHAIKRSIDKTFQMYKTSSLGGRSYHSRNLSVDQHTDAGSRDTHSERESWEEEECIRAVKSSLPVVKHAVHNEQVAAENRADRLTLWMRNVEQVVEDARQNFSSGKEAPLPPLPLPPAARSNLSSSQTRSNRSSRLPRRILAANQIFTESGDRSAEMSSFVTSVYASPDTGTFPDNISGTQDLLVPQLQTPSRQRRATVSTRSPDPVIGDPITFDVDHGSPSKRKEKSKSHGNLFQLHIAPAAALGAELDKRATASSPSVDVLRSPRLSAIVDRDVFIAPPVRSSENLGWNVSVSLSSKPNDESGDELTSSPFRVEPYAPRPTTSSHSIPDTPTQKRVEGVYDRFLMATSGVKRLGKGYQSDNVGPLHNTISHANHTKQSHRAFYSVRKPLQMPPPVASEDQTKAVAVDEFGIIGYSTESTGVAVLKDENNGTVALVRRAFKAIVPGKTVNRRLSRMN</sequence>
<reference evidence="1" key="1">
    <citation type="submission" date="2022-09" db="EMBL/GenBank/DDBJ databases">
        <title>A Global Phylogenomic Analysis of the Shiitake Genus Lentinula.</title>
        <authorList>
            <consortium name="DOE Joint Genome Institute"/>
            <person name="Sierra-Patev S."/>
            <person name="Min B."/>
            <person name="Naranjo-Ortiz M."/>
            <person name="Looney B."/>
            <person name="Konkel Z."/>
            <person name="Slot J.C."/>
            <person name="Sakamoto Y."/>
            <person name="Steenwyk J.L."/>
            <person name="Rokas A."/>
            <person name="Carro J."/>
            <person name="Camarero S."/>
            <person name="Ferreira P."/>
            <person name="Molpeceres G."/>
            <person name="Ruiz-Duenas F.J."/>
            <person name="Serrano A."/>
            <person name="Henrissat B."/>
            <person name="Drula E."/>
            <person name="Hughes K.W."/>
            <person name="Mata J.L."/>
            <person name="Ishikawa N.K."/>
            <person name="Vargas-Isla R."/>
            <person name="Ushijima S."/>
            <person name="Smith C.A."/>
            <person name="Ahrendt S."/>
            <person name="Andreopoulos W."/>
            <person name="He G."/>
            <person name="Labutti K."/>
            <person name="Lipzen A."/>
            <person name="Ng V."/>
            <person name="Riley R."/>
            <person name="Sandor L."/>
            <person name="Barry K."/>
            <person name="Martinez A.T."/>
            <person name="Xiao Y."/>
            <person name="Gibbons J.G."/>
            <person name="Terashima K."/>
            <person name="Grigoriev I.V."/>
            <person name="Hibbett D.S."/>
        </authorList>
    </citation>
    <scope>NUCLEOTIDE SEQUENCE</scope>
    <source>
        <strain evidence="1">TMI1499</strain>
    </source>
</reference>
<name>A0ACC1TZS3_9AGAR</name>